<dbReference type="GO" id="GO:0005813">
    <property type="term" value="C:centrosome"/>
    <property type="evidence" value="ECO:0007669"/>
    <property type="project" value="UniProtKB-SubCell"/>
</dbReference>
<dbReference type="InterPro" id="IPR037692">
    <property type="entry name" value="CEP70"/>
</dbReference>
<keyword evidence="4" id="KW-0963">Cytoplasm</keyword>
<dbReference type="OMA" id="AGKMNMS"/>
<evidence type="ECO:0000256" key="2">
    <source>
        <dbReference type="ARBA" id="ARBA00011832"/>
    </source>
</evidence>
<evidence type="ECO:0000256" key="5">
    <source>
        <dbReference type="ARBA" id="ARBA00022803"/>
    </source>
</evidence>
<reference evidence="10" key="1">
    <citation type="submission" date="2015-04" db="EMBL/GenBank/DDBJ databases">
        <authorList>
            <consortium name="Pathogen Informatics"/>
        </authorList>
    </citation>
    <scope>NUCLEOTIDE SEQUENCE [LARGE SCALE GENOMIC DNA]</scope>
    <source>
        <strain evidence="10">8A</strain>
    </source>
</reference>
<comment type="subunit">
    <text evidence="2">Directly interacts with tubulin-gamma; this interaction determines centrosomal localization.</text>
</comment>
<evidence type="ECO:0000256" key="7">
    <source>
        <dbReference type="ARBA" id="ARBA00023212"/>
    </source>
</evidence>
<dbReference type="GO" id="GO:0070507">
    <property type="term" value="P:regulation of microtubule cytoskeleton organization"/>
    <property type="evidence" value="ECO:0007669"/>
    <property type="project" value="InterPro"/>
</dbReference>
<keyword evidence="5" id="KW-0802">TPR repeat</keyword>
<dbReference type="RefSeq" id="XP_028527410.1">
    <property type="nucleotide sequence ID" value="XM_028670682.1"/>
</dbReference>
<keyword evidence="11" id="KW-1185">Reference proteome</keyword>
<keyword evidence="6 9" id="KW-0175">Coiled coil</keyword>
<dbReference type="GO" id="GO:0043015">
    <property type="term" value="F:gamma-tubulin binding"/>
    <property type="evidence" value="ECO:0007669"/>
    <property type="project" value="InterPro"/>
</dbReference>
<sequence length="1989" mass="235645">MSDDDFFYNKDKCSLHYINSRTSTKIDDILKRRRAKQIKEANEFKSDTFLSLDDSLSKIENEEKKDNNNNDIFIDNKSDIYSNKHSIYKDKHEASNDLNVYDKNSYPVNVNYVDSRYVTNNINNYSNNNCSDINNKNNIYDNHSHNKYNTVKDTSENVVDNISYNKFKNELTSSKNTELQNKYKTSLYKKSFENIHKYNNNIVNDYIENEIEEKKKTENIIFDNELKIFKTPSTESILNKIKSNDNSKDEIFTNLNKIDINEIDMNKTPSKSFSKSYFEYLKFETAGKMHMSELETPLNLKEEDITNTPFITYYLAGEAKNKYANDTENAENKLKDNSHEKEEINNNKEAKNYYINYYLKDSNMYDNETSKQKKLKKRDNTEIEETFKDNEKSTNDNDIASITSNNKCSENNIYNKLFNSKKYNFIKTEEEYKNMLEEKNKKNDNIKQSDSNKRFFNNDVSFTDKNFINGQFNIMNTKTFKMNFFKELKYNNESNASMSNYKNEIKSFSFENPYNIEEEQYKDNSNSSNVANINSNEEKYDKVIENYRSKLYSITENSQKNDENIKNTILVSSNIEKEIKENTTTNNKTNITLCKNLDSELNTKSSTIPNNLKKYKISKENSFVDNFNEENYDNIDNKKILNNSDNVNSNHNCDYKSYNNENNINNKKYEDDENVVTTNKKYANMNNKYFYEDNNSSNINEINYNIYNNSKNYKEKVYSNNYKNYENILNKSENNDLIKLETQNNIKINISEINENSYHNDCEKENILNKKEEDSYKIKSNKTIDKKNTNEINNIYKNCSNKNITSEYVKYNNIIKNFNSDLYHDLNLKKKDSYKYEASSKNNISENNNIDINYVNQNNKNVYDENNSVYYNISLNNKNSPELGNINKTICEIKTNDYNNSSIDEKRIFRTTNKNITNKLSETADFGYKEDNDIGESKSADMIKANNINLDIDKNNASNLKKSCFDYLKNNFNNINMNMNDIKSIIFDSQYPNEQNTGTSIDNFSKVNNEDFSKFIRDQIKNSINSVVEKILNDKQNDILKKINISISNNEMNISDKNEMEYNQNNNINDIDIKNCNNYYKNEKKSINENKINSEEEIKSEVIFSQKNMGSKYEYRQENDLINIIKENIIKNINNTENFDNINLSQNVNKKKNYVSIINKRTDIDEFNEEDFLEIGKLNDNLKMSKVNKIIEINENDLKKKKIKCKNVLYSCIDVIYYLLNENNKKNNKMNNLLSEINNINEYEKKIENLTKENEKLKVEIEQKNENLKKKEIKERANLSKKITEQTKKITSYEKDINIYKNKITNLNNKIINKENEIEKLKKQYQVVLEEIDNCKNDANKVIKKVLNKKYMNLIDKQCFDISKYYEIQINSLNKEIRNLKDIIKNEEKEKIISNRKLNVLTQLNKNEKEIKNETSLNSKKEIEAENEKKKKKKEIAVDDKLLNEEKKLKKNKIEKNVNNSCIEKNKGLKVNEILNDSNYKIKYENLVNEMNEIKRDFENQKKLYSKKIEQLEQNQEIQNIKNQLDTSEKIVQVYQNIFKEKVDNIKSDYAYNQYCNKNKDDVENNYSCLNYNENKNYPKNSNNVNLSYTSNKNNFDDFNKFNRLFFQKEIEKINNISSNHDLTTTNRDVTKNENYLVNDNNLFNIINSVNNNIINGVDEVSQHRYLNDFVKLYIENFNMTDTYNNYKNDFDLFQKKSEQVLNNSKSNFINNEDNHYLYKNLMNYEKVELIKIFINICNDLKTDNIFVIIQFVKFLSFIVYEQFPLFTSFYYNVASLVSLKSVKFNECIDVIKKWKTYYINGKKYYIFRKNVLLIFQSDLKDVKKNQIDEKCLDIMKNLYEKNSEISKYSNDSYEKAEYIINKHSKEIISKIIKTYMSIYNIDKINNIISHMNSMNSKLKTQSYFIRSITTCLNLSKTDNFQEIENKIKELVSTKGINEKIKNKINIEELDEYLAAYTIMCTLKKYLNISHTKDLLPSISKIIQKNRSL</sequence>
<comment type="subcellular location">
    <subcellularLocation>
        <location evidence="1">Cytoplasm</location>
        <location evidence="1">Cytoskeleton</location>
        <location evidence="1">Microtubule organizing center</location>
        <location evidence="1">Centrosome</location>
    </subcellularLocation>
</comment>
<dbReference type="VEuPathDB" id="PlasmoDB:PGAL8A_00199200"/>
<proteinExistence type="predicted"/>
<evidence type="ECO:0000256" key="3">
    <source>
        <dbReference type="ARBA" id="ARBA00018408"/>
    </source>
</evidence>
<feature type="coiled-coil region" evidence="9">
    <location>
        <begin position="1223"/>
        <end position="1338"/>
    </location>
</feature>
<organism evidence="10 11">
    <name type="scientific">Plasmodium gallinaceum</name>
    <dbReference type="NCBI Taxonomy" id="5849"/>
    <lineage>
        <taxon>Eukaryota</taxon>
        <taxon>Sar</taxon>
        <taxon>Alveolata</taxon>
        <taxon>Apicomplexa</taxon>
        <taxon>Aconoidasida</taxon>
        <taxon>Haemosporida</taxon>
        <taxon>Plasmodiidae</taxon>
        <taxon>Plasmodium</taxon>
        <taxon>Plasmodium (Haemamoeba)</taxon>
    </lineage>
</organism>
<evidence type="ECO:0000256" key="6">
    <source>
        <dbReference type="ARBA" id="ARBA00023054"/>
    </source>
</evidence>
<evidence type="ECO:0000313" key="10">
    <source>
        <dbReference type="EMBL" id="CRG94595.1"/>
    </source>
</evidence>
<keyword evidence="7" id="KW-0206">Cytoskeleton</keyword>
<evidence type="ECO:0000256" key="8">
    <source>
        <dbReference type="ARBA" id="ARBA00025273"/>
    </source>
</evidence>
<dbReference type="Proteomes" id="UP000220797">
    <property type="component" value="Unassembled WGS sequence"/>
</dbReference>
<dbReference type="PANTHER" id="PTHR14594">
    <property type="entry name" value="CENTROSOMAL PROTEIN OF 70 KDA"/>
    <property type="match status" value="1"/>
</dbReference>
<gene>
    <name evidence="10" type="ORF">PGAL8A_00199200</name>
</gene>
<protein>
    <recommendedName>
        <fullName evidence="3">Centrosomal protein of 70 kDa</fullName>
    </recommendedName>
</protein>
<comment type="function">
    <text evidence="8">Plays a role in the organization of both preexisting and nascent microtubules in interphase cells. During mitosis, required for the organization and orientation of the mitotic spindle.</text>
</comment>
<comment type="caution">
    <text evidence="10">The sequence shown here is derived from an EMBL/GenBank/DDBJ whole genome shotgun (WGS) entry which is preliminary data.</text>
</comment>
<accession>A0A1J1GQ76</accession>
<evidence type="ECO:0000256" key="9">
    <source>
        <dbReference type="SAM" id="Coils"/>
    </source>
</evidence>
<feature type="coiled-coil region" evidence="9">
    <location>
        <begin position="1370"/>
        <end position="1440"/>
    </location>
</feature>
<dbReference type="EMBL" id="CVMV01000032">
    <property type="protein sequence ID" value="CRG94595.1"/>
    <property type="molecule type" value="Genomic_DNA"/>
</dbReference>
<dbReference type="GeneID" id="39730519"/>
<evidence type="ECO:0000313" key="11">
    <source>
        <dbReference type="Proteomes" id="UP000220797"/>
    </source>
</evidence>
<feature type="coiled-coil region" evidence="9">
    <location>
        <begin position="425"/>
        <end position="452"/>
    </location>
</feature>
<dbReference type="OrthoDB" id="378253at2759"/>
<evidence type="ECO:0000256" key="4">
    <source>
        <dbReference type="ARBA" id="ARBA00022490"/>
    </source>
</evidence>
<name>A0A1J1GQ76_PLAGA</name>
<dbReference type="PANTHER" id="PTHR14594:SF1">
    <property type="entry name" value="CENTROSOMAL PROTEIN OF 70 KDA"/>
    <property type="match status" value="1"/>
</dbReference>
<evidence type="ECO:0000256" key="1">
    <source>
        <dbReference type="ARBA" id="ARBA00004300"/>
    </source>
</evidence>
<dbReference type="GO" id="GO:0060271">
    <property type="term" value="P:cilium assembly"/>
    <property type="evidence" value="ECO:0007669"/>
    <property type="project" value="InterPro"/>
</dbReference>
<feature type="coiled-coil region" evidence="9">
    <location>
        <begin position="1481"/>
        <end position="1515"/>
    </location>
</feature>